<evidence type="ECO:0000313" key="1">
    <source>
        <dbReference type="EMBL" id="GCA62461.1"/>
    </source>
</evidence>
<dbReference type="InterPro" id="IPR029061">
    <property type="entry name" value="THDP-binding"/>
</dbReference>
<accession>A0A391NK54</accession>
<dbReference type="Proteomes" id="UP000265618">
    <property type="component" value="Unassembled WGS sequence"/>
</dbReference>
<keyword evidence="2" id="KW-1185">Reference proteome</keyword>
<dbReference type="Gene3D" id="3.40.50.970">
    <property type="match status" value="1"/>
</dbReference>
<name>A0A391NK54_9EUKA</name>
<organism evidence="1 2">
    <name type="scientific">Kipferlia bialata</name>
    <dbReference type="NCBI Taxonomy" id="797122"/>
    <lineage>
        <taxon>Eukaryota</taxon>
        <taxon>Metamonada</taxon>
        <taxon>Carpediemonas-like organisms</taxon>
        <taxon>Kipferlia</taxon>
    </lineage>
</organism>
<dbReference type="EMBL" id="BDIP01000715">
    <property type="protein sequence ID" value="GCA62461.1"/>
    <property type="molecule type" value="Genomic_DNA"/>
</dbReference>
<dbReference type="PANTHER" id="PTHR32154">
    <property type="entry name" value="PYRUVATE-FLAVODOXIN OXIDOREDUCTASE-RELATED"/>
    <property type="match status" value="1"/>
</dbReference>
<protein>
    <submittedName>
        <fullName evidence="1">Uncharacterized protein</fullName>
    </submittedName>
</protein>
<gene>
    <name evidence="1" type="ORF">KIPB_003652</name>
</gene>
<dbReference type="PANTHER" id="PTHR32154:SF0">
    <property type="entry name" value="PYRUVATE-FLAVODOXIN OXIDOREDUCTASE-RELATED"/>
    <property type="match status" value="1"/>
</dbReference>
<comment type="caution">
    <text evidence="1">The sequence shown here is derived from an EMBL/GenBank/DDBJ whole genome shotgun (WGS) entry which is preliminary data.</text>
</comment>
<proteinExistence type="predicted"/>
<sequence>MWPLYRFNPANEKPLTIDSKAPSRPVTDMLENEVRFTTLMLSNPEEAQRQRNMLTAYVQDQRASLEAMEAAQ</sequence>
<evidence type="ECO:0000313" key="2">
    <source>
        <dbReference type="Proteomes" id="UP000265618"/>
    </source>
</evidence>
<dbReference type="AlphaFoldDB" id="A0A391NK54"/>
<dbReference type="SUPFAM" id="SSF52518">
    <property type="entry name" value="Thiamin diphosphate-binding fold (THDP-binding)"/>
    <property type="match status" value="1"/>
</dbReference>
<reference evidence="1 2" key="1">
    <citation type="journal article" date="2018" name="PLoS ONE">
        <title>The draft genome of Kipferlia bialata reveals reductive genome evolution in fornicate parasites.</title>
        <authorList>
            <person name="Tanifuji G."/>
            <person name="Takabayashi S."/>
            <person name="Kume K."/>
            <person name="Takagi M."/>
            <person name="Nakayama T."/>
            <person name="Kamikawa R."/>
            <person name="Inagaki Y."/>
            <person name="Hashimoto T."/>
        </authorList>
    </citation>
    <scope>NUCLEOTIDE SEQUENCE [LARGE SCALE GENOMIC DNA]</scope>
    <source>
        <strain evidence="1">NY0173</strain>
    </source>
</reference>
<dbReference type="GO" id="GO:0006979">
    <property type="term" value="P:response to oxidative stress"/>
    <property type="evidence" value="ECO:0007669"/>
    <property type="project" value="TreeGrafter"/>
</dbReference>
<dbReference type="InterPro" id="IPR050722">
    <property type="entry name" value="Pyruvate:ferred/Flavod_OxRd"/>
</dbReference>